<keyword evidence="2" id="KW-0732">Signal</keyword>
<dbReference type="GeneID" id="111106030"/>
<feature type="chain" id="PRO_5044665932" evidence="2">
    <location>
        <begin position="21"/>
        <end position="245"/>
    </location>
</feature>
<evidence type="ECO:0000256" key="2">
    <source>
        <dbReference type="SAM" id="SignalP"/>
    </source>
</evidence>
<dbReference type="AlphaFoldDB" id="A0A8B8AZR1"/>
<feature type="signal peptide" evidence="2">
    <location>
        <begin position="1"/>
        <end position="20"/>
    </location>
</feature>
<evidence type="ECO:0000256" key="1">
    <source>
        <dbReference type="SAM" id="Phobius"/>
    </source>
</evidence>
<feature type="transmembrane region" description="Helical" evidence="1">
    <location>
        <begin position="165"/>
        <end position="188"/>
    </location>
</feature>
<dbReference type="Proteomes" id="UP000694844">
    <property type="component" value="Chromosome 8"/>
</dbReference>
<keyword evidence="1" id="KW-0812">Transmembrane</keyword>
<keyword evidence="1" id="KW-1133">Transmembrane helix</keyword>
<keyword evidence="1" id="KW-0472">Membrane</keyword>
<organism evidence="3 5">
    <name type="scientific">Crassostrea virginica</name>
    <name type="common">Eastern oyster</name>
    <dbReference type="NCBI Taxonomy" id="6565"/>
    <lineage>
        <taxon>Eukaryota</taxon>
        <taxon>Metazoa</taxon>
        <taxon>Spiralia</taxon>
        <taxon>Lophotrochozoa</taxon>
        <taxon>Mollusca</taxon>
        <taxon>Bivalvia</taxon>
        <taxon>Autobranchia</taxon>
        <taxon>Pteriomorphia</taxon>
        <taxon>Ostreida</taxon>
        <taxon>Ostreoidea</taxon>
        <taxon>Ostreidae</taxon>
        <taxon>Crassostrea</taxon>
    </lineage>
</organism>
<evidence type="ECO:0000313" key="4">
    <source>
        <dbReference type="RefSeq" id="XP_022296251.1"/>
    </source>
</evidence>
<accession>A0A8B8AZR1</accession>
<keyword evidence="3" id="KW-1185">Reference proteome</keyword>
<sequence length="245" mass="27998">MKILLNVLIALTVWHPSVSCFEAKNSSITFLYGFKCYFGHQRLREKSVVFLQYDGAPILCDEISFLAAQGDRNQLCLTPEYHHDPYCQIFIEYKSYMTGDILKTVKCFDNHTLTWCSEEEGAINVKIQMTSLVRQWTMARVKIKLESRPKTTIADADPISVLRNAFLWSAIILVSTLILLAAIVSLLIKRTRCQCGAWIKNSRTEDAALRNYDHPPSYHEATHPRSLQNMMPPKYSDIFQSATPA</sequence>
<reference evidence="4 5" key="1">
    <citation type="submission" date="2025-04" db="UniProtKB">
        <authorList>
            <consortium name="RefSeq"/>
        </authorList>
    </citation>
    <scope>IDENTIFICATION</scope>
    <source>
        <tissue evidence="4 5">Whole sample</tissue>
    </source>
</reference>
<dbReference type="KEGG" id="cvn:111106030"/>
<gene>
    <name evidence="4 5" type="primary">LOC111106030</name>
</gene>
<evidence type="ECO:0000313" key="5">
    <source>
        <dbReference type="RefSeq" id="XP_022296253.1"/>
    </source>
</evidence>
<dbReference type="RefSeq" id="XP_022296253.1">
    <property type="nucleotide sequence ID" value="XM_022440545.1"/>
</dbReference>
<evidence type="ECO:0000313" key="3">
    <source>
        <dbReference type="Proteomes" id="UP000694844"/>
    </source>
</evidence>
<proteinExistence type="predicted"/>
<protein>
    <submittedName>
        <fullName evidence="4 5">Uncharacterized protein LOC111106030</fullName>
    </submittedName>
</protein>
<name>A0A8B8AZR1_CRAVI</name>
<dbReference type="RefSeq" id="XP_022296251.1">
    <property type="nucleotide sequence ID" value="XM_022440543.1"/>
</dbReference>
<dbReference type="OrthoDB" id="6148687at2759"/>